<protein>
    <submittedName>
        <fullName evidence="2">Uncharacterized protein</fullName>
    </submittedName>
</protein>
<accession>A0A392T7F4</accession>
<name>A0A392T7F4_9FABA</name>
<proteinExistence type="predicted"/>
<evidence type="ECO:0000313" key="2">
    <source>
        <dbReference type="EMBL" id="MCI56106.1"/>
    </source>
</evidence>
<dbReference type="EMBL" id="LXQA010507115">
    <property type="protein sequence ID" value="MCI56106.1"/>
    <property type="molecule type" value="Genomic_DNA"/>
</dbReference>
<evidence type="ECO:0000256" key="1">
    <source>
        <dbReference type="SAM" id="MobiDB-lite"/>
    </source>
</evidence>
<comment type="caution">
    <text evidence="2">The sequence shown here is derived from an EMBL/GenBank/DDBJ whole genome shotgun (WGS) entry which is preliminary data.</text>
</comment>
<dbReference type="Proteomes" id="UP000265520">
    <property type="component" value="Unassembled WGS sequence"/>
</dbReference>
<reference evidence="2 3" key="1">
    <citation type="journal article" date="2018" name="Front. Plant Sci.">
        <title>Red Clover (Trifolium pratense) and Zigzag Clover (T. medium) - A Picture of Genomic Similarities and Differences.</title>
        <authorList>
            <person name="Dluhosova J."/>
            <person name="Istvanek J."/>
            <person name="Nedelnik J."/>
            <person name="Repkova J."/>
        </authorList>
    </citation>
    <scope>NUCLEOTIDE SEQUENCE [LARGE SCALE GENOMIC DNA]</scope>
    <source>
        <strain evidence="3">cv. 10/8</strain>
        <tissue evidence="2">Leaf</tissue>
    </source>
</reference>
<sequence length="82" mass="9736">MNHKPKCPKQSSPARRADHPCASRNNQKQNHPRQLKATRCAAYPRAPRRCQKKKPERQKTRRVAPHSWACRVKDRNFRKVQK</sequence>
<keyword evidence="3" id="KW-1185">Reference proteome</keyword>
<dbReference type="AlphaFoldDB" id="A0A392T7F4"/>
<evidence type="ECO:0000313" key="3">
    <source>
        <dbReference type="Proteomes" id="UP000265520"/>
    </source>
</evidence>
<feature type="compositionally biased region" description="Basic and acidic residues" evidence="1">
    <location>
        <begin position="71"/>
        <end position="82"/>
    </location>
</feature>
<organism evidence="2 3">
    <name type="scientific">Trifolium medium</name>
    <dbReference type="NCBI Taxonomy" id="97028"/>
    <lineage>
        <taxon>Eukaryota</taxon>
        <taxon>Viridiplantae</taxon>
        <taxon>Streptophyta</taxon>
        <taxon>Embryophyta</taxon>
        <taxon>Tracheophyta</taxon>
        <taxon>Spermatophyta</taxon>
        <taxon>Magnoliopsida</taxon>
        <taxon>eudicotyledons</taxon>
        <taxon>Gunneridae</taxon>
        <taxon>Pentapetalae</taxon>
        <taxon>rosids</taxon>
        <taxon>fabids</taxon>
        <taxon>Fabales</taxon>
        <taxon>Fabaceae</taxon>
        <taxon>Papilionoideae</taxon>
        <taxon>50 kb inversion clade</taxon>
        <taxon>NPAAA clade</taxon>
        <taxon>Hologalegina</taxon>
        <taxon>IRL clade</taxon>
        <taxon>Trifolieae</taxon>
        <taxon>Trifolium</taxon>
    </lineage>
</organism>
<feature type="non-terminal residue" evidence="2">
    <location>
        <position position="82"/>
    </location>
</feature>
<feature type="region of interest" description="Disordered" evidence="1">
    <location>
        <begin position="1"/>
        <end position="82"/>
    </location>
</feature>
<feature type="compositionally biased region" description="Basic residues" evidence="1">
    <location>
        <begin position="46"/>
        <end position="64"/>
    </location>
</feature>